<evidence type="ECO:0000313" key="3">
    <source>
        <dbReference type="Proteomes" id="UP000054342"/>
    </source>
</evidence>
<feature type="chain" id="PRO_5002241191" evidence="1">
    <location>
        <begin position="31"/>
        <end position="144"/>
    </location>
</feature>
<evidence type="ECO:0000313" key="2">
    <source>
        <dbReference type="EMBL" id="KIW52383.1"/>
    </source>
</evidence>
<dbReference type="AlphaFoldDB" id="A0A0D2EAL9"/>
<proteinExistence type="predicted"/>
<reference evidence="2 3" key="1">
    <citation type="submission" date="2015-01" db="EMBL/GenBank/DDBJ databases">
        <title>The Genome Sequence of Exophiala xenobiotica CBS118157.</title>
        <authorList>
            <consortium name="The Broad Institute Genomics Platform"/>
            <person name="Cuomo C."/>
            <person name="de Hoog S."/>
            <person name="Gorbushina A."/>
            <person name="Stielow B."/>
            <person name="Teixiera M."/>
            <person name="Abouelleil A."/>
            <person name="Chapman S.B."/>
            <person name="Priest M."/>
            <person name="Young S.K."/>
            <person name="Wortman J."/>
            <person name="Nusbaum C."/>
            <person name="Birren B."/>
        </authorList>
    </citation>
    <scope>NUCLEOTIDE SEQUENCE [LARGE SCALE GENOMIC DNA]</scope>
    <source>
        <strain evidence="2 3">CBS 118157</strain>
    </source>
</reference>
<sequence>MRTTIFKSSAMPHLLVLVFMMSLCLDTTMAVPHGAGRHFRLGDAIRTYLSTARSTPADSSFQPQPQYITLTPPIRQLQTQNEVEVEASLLTAEELPCRGEFEEGADPNPIVEDWKAWKQQFGKQTKERSCRLHKKGCASIRKRS</sequence>
<gene>
    <name evidence="2" type="ORF">PV05_08023</name>
</gene>
<protein>
    <submittedName>
        <fullName evidence="2">Uncharacterized protein</fullName>
    </submittedName>
</protein>
<dbReference type="OrthoDB" id="10250282at2759"/>
<accession>A0A0D2EAL9</accession>
<name>A0A0D2EAL9_9EURO</name>
<keyword evidence="1" id="KW-0732">Signal</keyword>
<feature type="signal peptide" evidence="1">
    <location>
        <begin position="1"/>
        <end position="30"/>
    </location>
</feature>
<keyword evidence="3" id="KW-1185">Reference proteome</keyword>
<dbReference type="HOGENOM" id="CLU_1786857_0_0_1"/>
<dbReference type="RefSeq" id="XP_013312967.1">
    <property type="nucleotide sequence ID" value="XM_013457513.1"/>
</dbReference>
<dbReference type="EMBL" id="KN847321">
    <property type="protein sequence ID" value="KIW52383.1"/>
    <property type="molecule type" value="Genomic_DNA"/>
</dbReference>
<dbReference type="Proteomes" id="UP000054342">
    <property type="component" value="Unassembled WGS sequence"/>
</dbReference>
<evidence type="ECO:0000256" key="1">
    <source>
        <dbReference type="SAM" id="SignalP"/>
    </source>
</evidence>
<dbReference type="GeneID" id="25329931"/>
<organism evidence="2 3">
    <name type="scientific">Exophiala xenobiotica</name>
    <dbReference type="NCBI Taxonomy" id="348802"/>
    <lineage>
        <taxon>Eukaryota</taxon>
        <taxon>Fungi</taxon>
        <taxon>Dikarya</taxon>
        <taxon>Ascomycota</taxon>
        <taxon>Pezizomycotina</taxon>
        <taxon>Eurotiomycetes</taxon>
        <taxon>Chaetothyriomycetidae</taxon>
        <taxon>Chaetothyriales</taxon>
        <taxon>Herpotrichiellaceae</taxon>
        <taxon>Exophiala</taxon>
    </lineage>
</organism>